<gene>
    <name evidence="3" type="ORF">EII33_06320</name>
</gene>
<evidence type="ECO:0000313" key="3">
    <source>
        <dbReference type="EMBL" id="RRD91885.1"/>
    </source>
</evidence>
<keyword evidence="4" id="KW-1185">Reference proteome</keyword>
<dbReference type="NCBIfam" id="TIGR01200">
    <property type="entry name" value="GLPGLI"/>
    <property type="match status" value="1"/>
</dbReference>
<dbReference type="AlphaFoldDB" id="A0A3P2AAA0"/>
<dbReference type="RefSeq" id="WP_125238981.1">
    <property type="nucleotide sequence ID" value="NZ_RQYF01000020.1"/>
</dbReference>
<keyword evidence="2" id="KW-0732">Signal</keyword>
<reference evidence="3 4" key="1">
    <citation type="submission" date="2018-11" db="EMBL/GenBank/DDBJ databases">
        <title>Genomes From Bacteria Associated with the Canine Oral Cavity: a Test Case for Automated Genome-Based Taxonomic Assignment.</title>
        <authorList>
            <person name="Coil D.A."/>
            <person name="Jospin G."/>
            <person name="Darling A.E."/>
            <person name="Wallis C."/>
            <person name="Davis I.J."/>
            <person name="Harris S."/>
            <person name="Eisen J.A."/>
            <person name="Holcombe L.J."/>
            <person name="O'Flynn C."/>
        </authorList>
    </citation>
    <scope>NUCLEOTIDE SEQUENCE [LARGE SCALE GENOMIC DNA]</scope>
    <source>
        <strain evidence="3 4">OH1047_COT-310</strain>
    </source>
</reference>
<sequence>MKKKTSLIAMLAIVALAAHAQFSINIGTGKTFRKDTIDQAVFIVQYEVDGCIDTLKKERFKETMMLEVGKKSSRFYSYTKYVSDSVLAADIANNVSKEVMMEHAKQFGKSRLNEQTYKRYPVGKVTTLNEIAGDISRLRCEETEERPQWTLSADTATILSYICNKAECFFKGRRWTAWYSPEIPSGEGPWKLFGLPGLILKAEDGEKHYTFTCAGIEQCRSYRPLLFNGKDYEPINRKAYDKIHERYHADPVGFITGSMPNVSVTVQDGQGNKTRNPMNIPYNPLERR</sequence>
<dbReference type="EMBL" id="RQYF01000020">
    <property type="protein sequence ID" value="RRD91885.1"/>
    <property type="molecule type" value="Genomic_DNA"/>
</dbReference>
<dbReference type="Proteomes" id="UP000279562">
    <property type="component" value="Unassembled WGS sequence"/>
</dbReference>
<accession>A0A3P2AAA0</accession>
<evidence type="ECO:0000256" key="1">
    <source>
        <dbReference type="SAM" id="MobiDB-lite"/>
    </source>
</evidence>
<proteinExistence type="predicted"/>
<feature type="chain" id="PRO_5018037056" evidence="2">
    <location>
        <begin position="21"/>
        <end position="288"/>
    </location>
</feature>
<feature type="signal peptide" evidence="2">
    <location>
        <begin position="1"/>
        <end position="20"/>
    </location>
</feature>
<dbReference type="InterPro" id="IPR005901">
    <property type="entry name" value="GLPGLI"/>
</dbReference>
<protein>
    <submittedName>
        <fullName evidence="3">GLPGLI family protein</fullName>
    </submittedName>
</protein>
<organism evidence="3 4">
    <name type="scientific">Prevotella heparinolytica</name>
    <dbReference type="NCBI Taxonomy" id="28113"/>
    <lineage>
        <taxon>Bacteria</taxon>
        <taxon>Pseudomonadati</taxon>
        <taxon>Bacteroidota</taxon>
        <taxon>Bacteroidia</taxon>
        <taxon>Bacteroidales</taxon>
        <taxon>Bacteroidaceae</taxon>
        <taxon>Bacteroides</taxon>
    </lineage>
</organism>
<dbReference type="Pfam" id="PF09697">
    <property type="entry name" value="Porph_ging"/>
    <property type="match status" value="1"/>
</dbReference>
<evidence type="ECO:0000313" key="4">
    <source>
        <dbReference type="Proteomes" id="UP000279562"/>
    </source>
</evidence>
<comment type="caution">
    <text evidence="3">The sequence shown here is derived from an EMBL/GenBank/DDBJ whole genome shotgun (WGS) entry which is preliminary data.</text>
</comment>
<feature type="region of interest" description="Disordered" evidence="1">
    <location>
        <begin position="266"/>
        <end position="288"/>
    </location>
</feature>
<name>A0A3P2AAA0_9BACE</name>
<feature type="compositionally biased region" description="Polar residues" evidence="1">
    <location>
        <begin position="266"/>
        <end position="277"/>
    </location>
</feature>
<evidence type="ECO:0000256" key="2">
    <source>
        <dbReference type="SAM" id="SignalP"/>
    </source>
</evidence>